<dbReference type="OrthoDB" id="2084395at2"/>
<name>F7NFE7_9FIRM</name>
<dbReference type="AlphaFoldDB" id="F7NFE7"/>
<comment type="caution">
    <text evidence="1">The sequence shown here is derived from an EMBL/GenBank/DDBJ whole genome shotgun (WGS) entry which is preliminary data.</text>
</comment>
<evidence type="ECO:0000313" key="2">
    <source>
        <dbReference type="Proteomes" id="UP000003240"/>
    </source>
</evidence>
<gene>
    <name evidence="1" type="ORF">ALO_03871</name>
</gene>
<dbReference type="Proteomes" id="UP000003240">
    <property type="component" value="Unassembled WGS sequence"/>
</dbReference>
<dbReference type="EMBL" id="AFGF01000024">
    <property type="protein sequence ID" value="EGO65272.1"/>
    <property type="molecule type" value="Genomic_DNA"/>
</dbReference>
<dbReference type="eggNOG" id="ENOG5034864">
    <property type="taxonomic scope" value="Bacteria"/>
</dbReference>
<dbReference type="RefSeq" id="WP_004093036.1">
    <property type="nucleotide sequence ID" value="NZ_AFGF01000024.1"/>
</dbReference>
<evidence type="ECO:0000313" key="1">
    <source>
        <dbReference type="EMBL" id="EGO65272.1"/>
    </source>
</evidence>
<organism evidence="1 2">
    <name type="scientific">Acetonema longum DSM 6540</name>
    <dbReference type="NCBI Taxonomy" id="1009370"/>
    <lineage>
        <taxon>Bacteria</taxon>
        <taxon>Bacillati</taxon>
        <taxon>Bacillota</taxon>
        <taxon>Negativicutes</taxon>
        <taxon>Acetonemataceae</taxon>
        <taxon>Acetonema</taxon>
    </lineage>
</organism>
<accession>F7NFE7</accession>
<reference evidence="1 2" key="1">
    <citation type="journal article" date="2011" name="EMBO J.">
        <title>Structural diversity of bacterial flagellar motors.</title>
        <authorList>
            <person name="Chen S."/>
            <person name="Beeby M."/>
            <person name="Murphy G.E."/>
            <person name="Leadbetter J.R."/>
            <person name="Hendrixson D.R."/>
            <person name="Briegel A."/>
            <person name="Li Z."/>
            <person name="Shi J."/>
            <person name="Tocheva E.I."/>
            <person name="Muller A."/>
            <person name="Dobro M.J."/>
            <person name="Jensen G.J."/>
        </authorList>
    </citation>
    <scope>NUCLEOTIDE SEQUENCE [LARGE SCALE GENOMIC DNA]</scope>
    <source>
        <strain evidence="1 2">DSM 6540</strain>
    </source>
</reference>
<sequence>MLIIKAEIIFDIPNKNYTENDGITTQYPLRPAFNFGEGLLFSGTIKNDLSCDKLFYQKVYCVNVEFPTIASEAYEAVQPLIKIGMSLKIQNASNVIGVAKLLDFVYRD</sequence>
<keyword evidence="2" id="KW-1185">Reference proteome</keyword>
<proteinExistence type="predicted"/>
<protein>
    <submittedName>
        <fullName evidence="1">Uncharacterized protein</fullName>
    </submittedName>
</protein>